<keyword evidence="4" id="KW-0946">Virion</keyword>
<feature type="compositionally biased region" description="Basic residues" evidence="8">
    <location>
        <begin position="14"/>
        <end position="26"/>
    </location>
</feature>
<feature type="compositionally biased region" description="Basic residues" evidence="8">
    <location>
        <begin position="45"/>
        <end position="58"/>
    </location>
</feature>
<evidence type="ECO:0000256" key="2">
    <source>
        <dbReference type="ARBA" id="ARBA00022524"/>
    </source>
</evidence>
<dbReference type="Pfam" id="PF03228">
    <property type="entry name" value="Adeno_VII"/>
    <property type="match status" value="1"/>
</dbReference>
<keyword evidence="3" id="KW-1048">Host nucleus</keyword>
<feature type="region of interest" description="Disordered" evidence="8">
    <location>
        <begin position="1"/>
        <end position="26"/>
    </location>
</feature>
<evidence type="ECO:0000256" key="7">
    <source>
        <dbReference type="ARBA" id="ARBA00023296"/>
    </source>
</evidence>
<dbReference type="InterPro" id="IPR004912">
    <property type="entry name" value="Adeno_VII"/>
</dbReference>
<dbReference type="GO" id="GO:0075732">
    <property type="term" value="P:viral penetration into host nucleus"/>
    <property type="evidence" value="ECO:0007669"/>
    <property type="project" value="UniProtKB-KW"/>
</dbReference>
<keyword evidence="7" id="KW-1160">Virus entry into host cell</keyword>
<evidence type="ECO:0000256" key="6">
    <source>
        <dbReference type="ARBA" id="ARBA00023125"/>
    </source>
</evidence>
<dbReference type="EMBL" id="MK572857">
    <property type="protein sequence ID" value="QGQ62663.1"/>
    <property type="molecule type" value="Genomic_DNA"/>
</dbReference>
<evidence type="ECO:0000256" key="1">
    <source>
        <dbReference type="ARBA" id="ARBA00005746"/>
    </source>
</evidence>
<name>A0A650BZ56_9ADEN</name>
<keyword evidence="6" id="KW-0238">DNA-binding</keyword>
<dbReference type="GO" id="GO:0046718">
    <property type="term" value="P:symbiont entry into host cell"/>
    <property type="evidence" value="ECO:0007669"/>
    <property type="project" value="UniProtKB-KW"/>
</dbReference>
<proteinExistence type="inferred from homology"/>
<reference evidence="9 10" key="1">
    <citation type="journal article" date="2019" name="Viruses">
        <title>Fowl Adenovirus (FAdV) Recombination with Intertypic Crossovers in Genomes of FAdV-D and FAdV-E, Displaying Hybrid Serological Phenotypes.</title>
        <authorList>
            <person name="Schachner A."/>
            <person name="Gonzalez G."/>
            <person name="Endler L."/>
            <person name="Ito K."/>
            <person name="Hess M."/>
        </authorList>
    </citation>
    <scope>NUCLEOTIDE SEQUENCE [LARGE SCALE GENOMIC DNA]</scope>
    <source>
        <strain evidence="9 10">08-17832</strain>
    </source>
</reference>
<protein>
    <submittedName>
        <fullName evidence="9">PVII</fullName>
    </submittedName>
</protein>
<dbReference type="GO" id="GO:0003677">
    <property type="term" value="F:DNA binding"/>
    <property type="evidence" value="ECO:0007669"/>
    <property type="project" value="UniProtKB-KW"/>
</dbReference>
<evidence type="ECO:0000256" key="3">
    <source>
        <dbReference type="ARBA" id="ARBA00022562"/>
    </source>
</evidence>
<evidence type="ECO:0000256" key="4">
    <source>
        <dbReference type="ARBA" id="ARBA00022844"/>
    </source>
</evidence>
<keyword evidence="5" id="KW-0426">Late protein</keyword>
<evidence type="ECO:0000256" key="8">
    <source>
        <dbReference type="SAM" id="MobiDB-lite"/>
    </source>
</evidence>
<feature type="compositionally biased region" description="Low complexity" evidence="8">
    <location>
        <begin position="59"/>
        <end position="71"/>
    </location>
</feature>
<evidence type="ECO:0000313" key="10">
    <source>
        <dbReference type="Proteomes" id="UP000426062"/>
    </source>
</evidence>
<accession>A0A650BZ56</accession>
<sequence>MSILISPNDNRGWGMRRRSRSSMRGVGIRHRRLTLRSLLGLGTVSRRRRGGRSSRRSSRPASTTTRLMVVRTSRRRRR</sequence>
<comment type="similarity">
    <text evidence="1">Belongs to the adenoviridae histone-like nucleoprotein family.</text>
</comment>
<organism evidence="9 10">
    <name type="scientific">Fowl aviadenovirus E</name>
    <dbReference type="NCBI Taxonomy" id="190065"/>
    <lineage>
        <taxon>Viruses</taxon>
        <taxon>Varidnaviria</taxon>
        <taxon>Bamfordvirae</taxon>
        <taxon>Preplasmiviricota</taxon>
        <taxon>Polisuviricotina</taxon>
        <taxon>Pharingeaviricetes</taxon>
        <taxon>Rowavirales</taxon>
        <taxon>Adenoviridae</taxon>
        <taxon>Aviadenovirus</taxon>
        <taxon>Aviadenovirus hepatitidis</taxon>
    </lineage>
</organism>
<dbReference type="GO" id="GO:0043657">
    <property type="term" value="C:host cell"/>
    <property type="evidence" value="ECO:0007669"/>
    <property type="project" value="GOC"/>
</dbReference>
<feature type="region of interest" description="Disordered" evidence="8">
    <location>
        <begin position="39"/>
        <end position="78"/>
    </location>
</feature>
<dbReference type="Proteomes" id="UP000426062">
    <property type="component" value="Genome"/>
</dbReference>
<dbReference type="GO" id="GO:0019028">
    <property type="term" value="C:viral capsid"/>
    <property type="evidence" value="ECO:0007669"/>
    <property type="project" value="InterPro"/>
</dbReference>
<evidence type="ECO:0000256" key="5">
    <source>
        <dbReference type="ARBA" id="ARBA00022921"/>
    </source>
</evidence>
<keyword evidence="2" id="KW-1163">Viral penetration into host nucleus</keyword>
<evidence type="ECO:0000313" key="9">
    <source>
        <dbReference type="EMBL" id="QGQ62663.1"/>
    </source>
</evidence>